<dbReference type="Gene3D" id="3.90.550.10">
    <property type="entry name" value="Spore Coat Polysaccharide Biosynthesis Protein SpsA, Chain A"/>
    <property type="match status" value="1"/>
</dbReference>
<accession>A0ABT3FZ93</accession>
<gene>
    <name evidence="1" type="ORF">OJ996_04945</name>
</gene>
<organism evidence="1 2">
    <name type="scientific">Luteolibacter rhizosphaerae</name>
    <dbReference type="NCBI Taxonomy" id="2989719"/>
    <lineage>
        <taxon>Bacteria</taxon>
        <taxon>Pseudomonadati</taxon>
        <taxon>Verrucomicrobiota</taxon>
        <taxon>Verrucomicrobiia</taxon>
        <taxon>Verrucomicrobiales</taxon>
        <taxon>Verrucomicrobiaceae</taxon>
        <taxon>Luteolibacter</taxon>
    </lineage>
</organism>
<evidence type="ECO:0000313" key="2">
    <source>
        <dbReference type="Proteomes" id="UP001165653"/>
    </source>
</evidence>
<dbReference type="Proteomes" id="UP001165653">
    <property type="component" value="Unassembled WGS sequence"/>
</dbReference>
<name>A0ABT3FZ93_9BACT</name>
<comment type="caution">
    <text evidence="1">The sequence shown here is derived from an EMBL/GenBank/DDBJ whole genome shotgun (WGS) entry which is preliminary data.</text>
</comment>
<protein>
    <submittedName>
        <fullName evidence="1">Glycosyltransferase family protein</fullName>
    </submittedName>
</protein>
<proteinExistence type="predicted"/>
<keyword evidence="2" id="KW-1185">Reference proteome</keyword>
<reference evidence="1" key="1">
    <citation type="submission" date="2022-10" db="EMBL/GenBank/DDBJ databases">
        <title>Luteolibacter sp. GHJ8, whole genome shotgun sequencing project.</title>
        <authorList>
            <person name="Zhao G."/>
            <person name="Shen L."/>
        </authorList>
    </citation>
    <scope>NUCLEOTIDE SEQUENCE</scope>
    <source>
        <strain evidence="1">GHJ8</strain>
    </source>
</reference>
<dbReference type="RefSeq" id="WP_264511801.1">
    <property type="nucleotide sequence ID" value="NZ_JAPDDR010000002.1"/>
</dbReference>
<dbReference type="EMBL" id="JAPDDR010000002">
    <property type="protein sequence ID" value="MCW1912907.1"/>
    <property type="molecule type" value="Genomic_DNA"/>
</dbReference>
<dbReference type="InterPro" id="IPR029044">
    <property type="entry name" value="Nucleotide-diphossugar_trans"/>
</dbReference>
<evidence type="ECO:0000313" key="1">
    <source>
        <dbReference type="EMBL" id="MCW1912907.1"/>
    </source>
</evidence>
<sequence length="182" mass="19934">MRDYDNVMRAYNEAGTAPGITVYVHHDVFLPESFEAGLLNSLESLGRIDPDWAVAGVAGMQVNGGRPTFVAHVRDRGRDLGSPISSPHEVQTLDELILVVNGPAVFDESIPGNHFYGCDICMQGMLAGRRSYVVEAYCHHNSGLNLENILPADFWPAREYIASNYRDCLPIHTTCTSIPATG</sequence>